<sequence length="362" mass="39396">MSFWLGTFSRLTLAALAVSIPVVVNAAEQKKDCFGFDAVDDDPLAARLYEVQPGDKVEFQCPARSVVCKKGAFLLPGDQVIVSRVDGNKACAEYHSPAKRPDNDETAGWLPLDRLAEKSPAPDWVGRWGDSETRITAKQQKDKVRIDAEANLQFGNGEQGGQFAALIDGAQAQAKFGYESDGEGKDEKLLPYQDKSSPGVCQVKLSQLGRYLVVGDNHMCGGINVSFSRVYRRADEKASAGEAEAQASKPAESGKQPDGIRPSYKSCLDKSGGVTIAMRNCAASEYKYQDGRLNDVYRALRSRLDKAAAAQLRDEQRGWIGERDKQCEVDKNSGTAALIVSDDCSVETTAKRAAELESRLSR</sequence>
<evidence type="ECO:0000256" key="2">
    <source>
        <dbReference type="SAM" id="SignalP"/>
    </source>
</evidence>
<feature type="region of interest" description="Disordered" evidence="1">
    <location>
        <begin position="240"/>
        <end position="264"/>
    </location>
</feature>
<evidence type="ECO:0000313" key="4">
    <source>
        <dbReference type="EMBL" id="NEI72387.1"/>
    </source>
</evidence>
<dbReference type="Gene3D" id="1.20.1270.180">
    <property type="match status" value="1"/>
</dbReference>
<reference evidence="4 5" key="1">
    <citation type="submission" date="2019-12" db="EMBL/GenBank/DDBJ databases">
        <title>Rhizobium genotypes associated with high levels of biological nitrogen fixation by grain legumes in a temperate-maritime cropping system.</title>
        <authorList>
            <person name="Maluk M."/>
            <person name="Francesc Ferrando Molina F."/>
            <person name="Lopez Del Egido L."/>
            <person name="Lafos M."/>
            <person name="Langarica-Fuentes A."/>
            <person name="Gebre Yohannes G."/>
            <person name="Young M.W."/>
            <person name="Martin P."/>
            <person name="Gantlett R."/>
            <person name="Kenicer G."/>
            <person name="Hawes C."/>
            <person name="Begg G.S."/>
            <person name="Quilliam R.S."/>
            <person name="Squire G.R."/>
            <person name="Poole P.S."/>
            <person name="Young P.W."/>
            <person name="Iannetta P.M."/>
            <person name="James E.K."/>
        </authorList>
    </citation>
    <scope>NUCLEOTIDE SEQUENCE [LARGE SCALE GENOMIC DNA]</scope>
    <source>
        <strain evidence="4 5">JHI1118</strain>
    </source>
</reference>
<accession>A0A6L9UDX2</accession>
<feature type="chain" id="PRO_5026764539" evidence="2">
    <location>
        <begin position="27"/>
        <end position="362"/>
    </location>
</feature>
<feature type="signal peptide" evidence="2">
    <location>
        <begin position="1"/>
        <end position="26"/>
    </location>
</feature>
<feature type="domain" description="Lysozyme inhibitor LprI-like N-terminal" evidence="3">
    <location>
        <begin position="267"/>
        <end position="356"/>
    </location>
</feature>
<name>A0A6L9UDX2_9HYPH</name>
<proteinExistence type="predicted"/>
<gene>
    <name evidence="4" type="ORF">GR212_22630</name>
</gene>
<dbReference type="RefSeq" id="WP_163989639.1">
    <property type="nucleotide sequence ID" value="NZ_WUEY01000011.1"/>
</dbReference>
<dbReference type="AlphaFoldDB" id="A0A6L9UDX2"/>
<organism evidence="4 5">
    <name type="scientific">Rhizobium lusitanum</name>
    <dbReference type="NCBI Taxonomy" id="293958"/>
    <lineage>
        <taxon>Bacteria</taxon>
        <taxon>Pseudomonadati</taxon>
        <taxon>Pseudomonadota</taxon>
        <taxon>Alphaproteobacteria</taxon>
        <taxon>Hyphomicrobiales</taxon>
        <taxon>Rhizobiaceae</taxon>
        <taxon>Rhizobium/Agrobacterium group</taxon>
        <taxon>Rhizobium</taxon>
    </lineage>
</organism>
<evidence type="ECO:0000256" key="1">
    <source>
        <dbReference type="SAM" id="MobiDB-lite"/>
    </source>
</evidence>
<evidence type="ECO:0000313" key="5">
    <source>
        <dbReference type="Proteomes" id="UP000483035"/>
    </source>
</evidence>
<keyword evidence="2" id="KW-0732">Signal</keyword>
<protein>
    <submittedName>
        <fullName evidence="4">DUF1311 domain-containing protein</fullName>
    </submittedName>
</protein>
<dbReference type="Pfam" id="PF07007">
    <property type="entry name" value="LprI"/>
    <property type="match status" value="1"/>
</dbReference>
<dbReference type="InterPro" id="IPR009739">
    <property type="entry name" value="LprI-like_N"/>
</dbReference>
<dbReference type="PANTHER" id="PTHR39176">
    <property type="entry name" value="PERIPLASMIC PROTEIN-RELATED"/>
    <property type="match status" value="1"/>
</dbReference>
<evidence type="ECO:0000259" key="3">
    <source>
        <dbReference type="Pfam" id="PF07007"/>
    </source>
</evidence>
<dbReference type="Proteomes" id="UP000483035">
    <property type="component" value="Unassembled WGS sequence"/>
</dbReference>
<dbReference type="PANTHER" id="PTHR39176:SF1">
    <property type="entry name" value="PERIPLASMIC PROTEIN"/>
    <property type="match status" value="1"/>
</dbReference>
<dbReference type="EMBL" id="WUEY01000011">
    <property type="protein sequence ID" value="NEI72387.1"/>
    <property type="molecule type" value="Genomic_DNA"/>
</dbReference>
<comment type="caution">
    <text evidence="4">The sequence shown here is derived from an EMBL/GenBank/DDBJ whole genome shotgun (WGS) entry which is preliminary data.</text>
</comment>